<name>A0A4Y2F3Z9_ARAVE</name>
<keyword evidence="3" id="KW-1185">Reference proteome</keyword>
<comment type="caution">
    <text evidence="2">The sequence shown here is derived from an EMBL/GenBank/DDBJ whole genome shotgun (WGS) entry which is preliminary data.</text>
</comment>
<feature type="signal peptide" evidence="1">
    <location>
        <begin position="1"/>
        <end position="20"/>
    </location>
</feature>
<evidence type="ECO:0000256" key="1">
    <source>
        <dbReference type="SAM" id="SignalP"/>
    </source>
</evidence>
<feature type="chain" id="PRO_5021478429" evidence="1">
    <location>
        <begin position="21"/>
        <end position="96"/>
    </location>
</feature>
<dbReference type="AlphaFoldDB" id="A0A4Y2F3Z9"/>
<keyword evidence="1" id="KW-0732">Signal</keyword>
<accession>A0A4Y2F3Z9</accession>
<dbReference type="Proteomes" id="UP000499080">
    <property type="component" value="Unassembled WGS sequence"/>
</dbReference>
<sequence length="96" mass="10721">MRGRRISKRVLASLVGIVVGVMDPSPMIVRSSYGRGRAMVGDDYYDSGLSSRAIAAAVIQRTRMLRQAWVIQFSSYSSFTPCMMSRLVVIESKQEQ</sequence>
<gene>
    <name evidence="2" type="ORF">AVEN_7844_1</name>
</gene>
<protein>
    <submittedName>
        <fullName evidence="2">Uncharacterized protein</fullName>
    </submittedName>
</protein>
<dbReference type="EMBL" id="BGPR01000769">
    <property type="protein sequence ID" value="GBM34794.1"/>
    <property type="molecule type" value="Genomic_DNA"/>
</dbReference>
<organism evidence="2 3">
    <name type="scientific">Araneus ventricosus</name>
    <name type="common">Orbweaver spider</name>
    <name type="synonym">Epeira ventricosa</name>
    <dbReference type="NCBI Taxonomy" id="182803"/>
    <lineage>
        <taxon>Eukaryota</taxon>
        <taxon>Metazoa</taxon>
        <taxon>Ecdysozoa</taxon>
        <taxon>Arthropoda</taxon>
        <taxon>Chelicerata</taxon>
        <taxon>Arachnida</taxon>
        <taxon>Araneae</taxon>
        <taxon>Araneomorphae</taxon>
        <taxon>Entelegynae</taxon>
        <taxon>Araneoidea</taxon>
        <taxon>Araneidae</taxon>
        <taxon>Araneus</taxon>
    </lineage>
</organism>
<evidence type="ECO:0000313" key="2">
    <source>
        <dbReference type="EMBL" id="GBM34794.1"/>
    </source>
</evidence>
<reference evidence="2 3" key="1">
    <citation type="journal article" date="2019" name="Sci. Rep.">
        <title>Orb-weaving spider Araneus ventricosus genome elucidates the spidroin gene catalogue.</title>
        <authorList>
            <person name="Kono N."/>
            <person name="Nakamura H."/>
            <person name="Ohtoshi R."/>
            <person name="Moran D.A.P."/>
            <person name="Shinohara A."/>
            <person name="Yoshida Y."/>
            <person name="Fujiwara M."/>
            <person name="Mori M."/>
            <person name="Tomita M."/>
            <person name="Arakawa K."/>
        </authorList>
    </citation>
    <scope>NUCLEOTIDE SEQUENCE [LARGE SCALE GENOMIC DNA]</scope>
</reference>
<proteinExistence type="predicted"/>
<evidence type="ECO:0000313" key="3">
    <source>
        <dbReference type="Proteomes" id="UP000499080"/>
    </source>
</evidence>